<dbReference type="Pfam" id="PF00150">
    <property type="entry name" value="Cellulase"/>
    <property type="match status" value="1"/>
</dbReference>
<dbReference type="GO" id="GO:0004338">
    <property type="term" value="F:glucan exo-1,3-beta-glucosidase activity"/>
    <property type="evidence" value="ECO:0007669"/>
    <property type="project" value="UniProtKB-EC"/>
</dbReference>
<evidence type="ECO:0000256" key="4">
    <source>
        <dbReference type="ARBA" id="ARBA00022729"/>
    </source>
</evidence>
<evidence type="ECO:0000256" key="9">
    <source>
        <dbReference type="ARBA" id="ARBA00038929"/>
    </source>
</evidence>
<dbReference type="InterPro" id="IPR001547">
    <property type="entry name" value="Glyco_hydro_5"/>
</dbReference>
<evidence type="ECO:0000259" key="12">
    <source>
        <dbReference type="Pfam" id="PF00150"/>
    </source>
</evidence>
<accession>A0A1X0QPW9</accession>
<feature type="signal peptide" evidence="11">
    <location>
        <begin position="1"/>
        <end position="19"/>
    </location>
</feature>
<dbReference type="PANTHER" id="PTHR31297:SF1">
    <property type="entry name" value="GLUCAN 1,3-BETA-GLUCOSIDASE I_II-RELATED"/>
    <property type="match status" value="1"/>
</dbReference>
<keyword evidence="6 10" id="KW-0326">Glycosidase</keyword>
<dbReference type="GO" id="GO:0071555">
    <property type="term" value="P:cell wall organization"/>
    <property type="evidence" value="ECO:0007669"/>
    <property type="project" value="UniProtKB-KW"/>
</dbReference>
<dbReference type="SUPFAM" id="SSF51445">
    <property type="entry name" value="(Trans)glycosidases"/>
    <property type="match status" value="1"/>
</dbReference>
<name>A0A1X0QPW9_RHIZD</name>
<dbReference type="GO" id="GO:0009986">
    <property type="term" value="C:cell surface"/>
    <property type="evidence" value="ECO:0007669"/>
    <property type="project" value="TreeGrafter"/>
</dbReference>
<dbReference type="VEuPathDB" id="FungiDB:BCV72DRAFT_65626"/>
<sequence>MSSWLYLFTLSLMATFVATSPIEKRDGTAYNYWTMKAWGANLGNWLVLERWMDSTIFDKYAPNAQDEWTFCQQASNPAQALQDHWNSWVTEDDFKKLASVKANHVRIPVGYWAFIKPDAGEPYVSTGQKAQIERILGYCNAYGLYAIIDLHGLPGSQNGEAHSGHIGSIDFYSSYNIQRGLKTVQAVVDWMNGLNPTLKSRIASIESANEPRTNDSQLAILKDYYQKAFNIINASPFKVPMMFHDSFKGLNAWKDFLPVPANAVIDLHPYYAFPPNNDRNSIISGICNTKSGASSFHLPVLFGEWSLASGAASDDWWLRQMMDTQISVYKGSGAGGTFWALKNNINSNVWSFEQLVDQGIINDGTFSLHTNSQC</sequence>
<evidence type="ECO:0000313" key="13">
    <source>
        <dbReference type="EMBL" id="ORE01794.1"/>
    </source>
</evidence>
<feature type="domain" description="Glycoside hydrolase family 5" evidence="12">
    <location>
        <begin position="80"/>
        <end position="344"/>
    </location>
</feature>
<gene>
    <name evidence="13" type="ORF">BCV72DRAFT_65626</name>
</gene>
<evidence type="ECO:0000256" key="8">
    <source>
        <dbReference type="ARBA" id="ARBA00036824"/>
    </source>
</evidence>
<evidence type="ECO:0000256" key="11">
    <source>
        <dbReference type="SAM" id="SignalP"/>
    </source>
</evidence>
<comment type="similarity">
    <text evidence="2 10">Belongs to the glycosyl hydrolase 5 (cellulase A) family.</text>
</comment>
<evidence type="ECO:0000256" key="3">
    <source>
        <dbReference type="ARBA" id="ARBA00022525"/>
    </source>
</evidence>
<dbReference type="OrthoDB" id="1887033at2759"/>
<dbReference type="InterPro" id="IPR017853">
    <property type="entry name" value="GH"/>
</dbReference>
<evidence type="ECO:0000256" key="10">
    <source>
        <dbReference type="RuleBase" id="RU361153"/>
    </source>
</evidence>
<organism evidence="13">
    <name type="scientific">Rhizopus microsporus var. microsporus</name>
    <dbReference type="NCBI Taxonomy" id="86635"/>
    <lineage>
        <taxon>Eukaryota</taxon>
        <taxon>Fungi</taxon>
        <taxon>Fungi incertae sedis</taxon>
        <taxon>Mucoromycota</taxon>
        <taxon>Mucoromycotina</taxon>
        <taxon>Mucoromycetes</taxon>
        <taxon>Mucorales</taxon>
        <taxon>Mucorineae</taxon>
        <taxon>Rhizopodaceae</taxon>
        <taxon>Rhizopus</taxon>
    </lineage>
</organism>
<dbReference type="Gene3D" id="3.20.20.80">
    <property type="entry name" value="Glycosidases"/>
    <property type="match status" value="1"/>
</dbReference>
<keyword evidence="5 10" id="KW-0378">Hydrolase</keyword>
<keyword evidence="7" id="KW-0961">Cell wall biogenesis/degradation</keyword>
<evidence type="ECO:0000256" key="2">
    <source>
        <dbReference type="ARBA" id="ARBA00005641"/>
    </source>
</evidence>
<reference evidence="13" key="1">
    <citation type="journal article" date="2016" name="Proc. Natl. Acad. Sci. U.S.A.">
        <title>Lipid metabolic changes in an early divergent fungus govern the establishment of a mutualistic symbiosis with endobacteria.</title>
        <authorList>
            <person name="Lastovetsky O.A."/>
            <person name="Gaspar M.L."/>
            <person name="Mondo S.J."/>
            <person name="LaButti K.M."/>
            <person name="Sandor L."/>
            <person name="Grigoriev I.V."/>
            <person name="Henry S.A."/>
            <person name="Pawlowska T.E."/>
        </authorList>
    </citation>
    <scope>NUCLEOTIDE SEQUENCE [LARGE SCALE GENOMIC DNA]</scope>
    <source>
        <strain evidence="13">ATCC 52814</strain>
    </source>
</reference>
<dbReference type="InterPro" id="IPR050386">
    <property type="entry name" value="Glycosyl_hydrolase_5"/>
</dbReference>
<dbReference type="EMBL" id="KV922097">
    <property type="protein sequence ID" value="ORE01794.1"/>
    <property type="molecule type" value="Genomic_DNA"/>
</dbReference>
<dbReference type="EC" id="3.2.1.58" evidence="9"/>
<dbReference type="GO" id="GO:0009251">
    <property type="term" value="P:glucan catabolic process"/>
    <property type="evidence" value="ECO:0007669"/>
    <property type="project" value="TreeGrafter"/>
</dbReference>
<evidence type="ECO:0000256" key="7">
    <source>
        <dbReference type="ARBA" id="ARBA00023316"/>
    </source>
</evidence>
<evidence type="ECO:0000256" key="5">
    <source>
        <dbReference type="ARBA" id="ARBA00022801"/>
    </source>
</evidence>
<proteinExistence type="inferred from homology"/>
<evidence type="ECO:0000256" key="1">
    <source>
        <dbReference type="ARBA" id="ARBA00004613"/>
    </source>
</evidence>
<keyword evidence="4 11" id="KW-0732">Signal</keyword>
<dbReference type="PANTHER" id="PTHR31297">
    <property type="entry name" value="GLUCAN ENDO-1,6-BETA-GLUCOSIDASE B"/>
    <property type="match status" value="1"/>
</dbReference>
<evidence type="ECO:0000256" key="6">
    <source>
        <dbReference type="ARBA" id="ARBA00023295"/>
    </source>
</evidence>
<comment type="subcellular location">
    <subcellularLocation>
        <location evidence="1">Secreted</location>
    </subcellularLocation>
</comment>
<dbReference type="AlphaFoldDB" id="A0A1X0QPW9"/>
<dbReference type="Proteomes" id="UP000242414">
    <property type="component" value="Unassembled WGS sequence"/>
</dbReference>
<feature type="chain" id="PRO_5010872132" description="glucan 1,3-beta-glucosidase" evidence="11">
    <location>
        <begin position="20"/>
        <end position="374"/>
    </location>
</feature>
<dbReference type="GO" id="GO:0005576">
    <property type="term" value="C:extracellular region"/>
    <property type="evidence" value="ECO:0007669"/>
    <property type="project" value="UniProtKB-SubCell"/>
</dbReference>
<comment type="catalytic activity">
    <reaction evidence="8">
        <text>Successive hydrolysis of beta-D-glucose units from the non-reducing ends of (1-&gt;3)-beta-D-glucans, releasing alpha-glucose.</text>
        <dbReference type="EC" id="3.2.1.58"/>
    </reaction>
</comment>
<keyword evidence="3" id="KW-0964">Secreted</keyword>
<protein>
    <recommendedName>
        <fullName evidence="9">glucan 1,3-beta-glucosidase</fullName>
        <ecNumber evidence="9">3.2.1.58</ecNumber>
    </recommendedName>
</protein>